<keyword evidence="1" id="KW-0472">Membrane</keyword>
<dbReference type="RefSeq" id="WP_007506304.1">
    <property type="nucleotide sequence ID" value="NZ_AFCE01000164.1"/>
</dbReference>
<keyword evidence="1" id="KW-1133">Transmembrane helix</keyword>
<sequence length="76" mass="9166">MSLNLKLNKYKIKQHYLQFKQRCKYWGYKSKEIAAQIFLPLAIFQLVRTIIFPTAFDVLLLLVIFVIILFLLIDWM</sequence>
<dbReference type="OrthoDB" id="2456214at2"/>
<feature type="transmembrane region" description="Helical" evidence="1">
    <location>
        <begin position="58"/>
        <end position="75"/>
    </location>
</feature>
<reference evidence="2 3" key="1">
    <citation type="journal article" date="2011" name="J. Bacteriol.">
        <title>Draft genome sequence of the thermoalkaliphilic Caldalkalibacillus thermarum strain TA2.A1.</title>
        <authorList>
            <person name="Kalamorz F."/>
            <person name="Keis S."/>
            <person name="McMillan D.G."/>
            <person name="Olsson K."/>
            <person name="Stanton J.A."/>
            <person name="Stockwell P."/>
            <person name="Black M.A."/>
            <person name="Klingeman D.M."/>
            <person name="Land M.L."/>
            <person name="Han C.S."/>
            <person name="Martin S.L."/>
            <person name="Becher S.A."/>
            <person name="Peddie C.J."/>
            <person name="Morgan H.W."/>
            <person name="Matthies D."/>
            <person name="Preiss L."/>
            <person name="Meier T."/>
            <person name="Brown S.D."/>
            <person name="Cook G.M."/>
        </authorList>
    </citation>
    <scope>NUCLEOTIDE SEQUENCE [LARGE SCALE GENOMIC DNA]</scope>
    <source>
        <strain evidence="2 3">TA2.A1</strain>
    </source>
</reference>
<organism evidence="2 3">
    <name type="scientific">Caldalkalibacillus thermarum (strain TA2.A1)</name>
    <dbReference type="NCBI Taxonomy" id="986075"/>
    <lineage>
        <taxon>Bacteria</taxon>
        <taxon>Bacillati</taxon>
        <taxon>Bacillota</taxon>
        <taxon>Bacilli</taxon>
        <taxon>Bacillales</taxon>
        <taxon>Bacillaceae</taxon>
        <taxon>Caldalkalibacillus</taxon>
    </lineage>
</organism>
<comment type="caution">
    <text evidence="2">The sequence shown here is derived from an EMBL/GenBank/DDBJ whole genome shotgun (WGS) entry which is preliminary data.</text>
</comment>
<accession>F5LAL0</accession>
<protein>
    <submittedName>
        <fullName evidence="2">Uncharacterized protein</fullName>
    </submittedName>
</protein>
<dbReference type="EMBL" id="AFCE01000164">
    <property type="protein sequence ID" value="EGL81582.1"/>
    <property type="molecule type" value="Genomic_DNA"/>
</dbReference>
<proteinExistence type="predicted"/>
<evidence type="ECO:0000313" key="3">
    <source>
        <dbReference type="Proteomes" id="UP000010716"/>
    </source>
</evidence>
<evidence type="ECO:0000313" key="2">
    <source>
        <dbReference type="EMBL" id="EGL81582.1"/>
    </source>
</evidence>
<keyword evidence="1" id="KW-0812">Transmembrane</keyword>
<dbReference type="Proteomes" id="UP000010716">
    <property type="component" value="Unassembled WGS sequence"/>
</dbReference>
<dbReference type="AlphaFoldDB" id="F5LAL0"/>
<evidence type="ECO:0000256" key="1">
    <source>
        <dbReference type="SAM" id="Phobius"/>
    </source>
</evidence>
<name>F5LAL0_CALTT</name>
<gene>
    <name evidence="2" type="ORF">CathTA2_2945</name>
</gene>